<dbReference type="EMBL" id="NWBU01000010">
    <property type="protein sequence ID" value="PTQ10256.1"/>
    <property type="molecule type" value="Genomic_DNA"/>
</dbReference>
<accession>A0A2T5FWV6</accession>
<organism evidence="1 2">
    <name type="scientific">Sphingomonas oleivorans</name>
    <dbReference type="NCBI Taxonomy" id="1735121"/>
    <lineage>
        <taxon>Bacteria</taxon>
        <taxon>Pseudomonadati</taxon>
        <taxon>Pseudomonadota</taxon>
        <taxon>Alphaproteobacteria</taxon>
        <taxon>Sphingomonadales</taxon>
        <taxon>Sphingomonadaceae</taxon>
        <taxon>Sphingomonas</taxon>
    </lineage>
</organism>
<evidence type="ECO:0000313" key="2">
    <source>
        <dbReference type="Proteomes" id="UP000244162"/>
    </source>
</evidence>
<name>A0A2T5FWV6_9SPHN</name>
<keyword evidence="2" id="KW-1185">Reference proteome</keyword>
<gene>
    <name evidence="1" type="ORF">CLG96_14210</name>
</gene>
<sequence>MYEGYVNAVEPTCMPVSVGFQTDNGAGSCPAGSWLNWLAKGSDAAAKAANTQAVLSVLITAQVTHRKVRLHGNNLNCTIDFIHLL</sequence>
<reference evidence="1 2" key="1">
    <citation type="submission" date="2017-09" db="EMBL/GenBank/DDBJ databases">
        <title>Sphingomonas panjinensis sp.nov., isolated from oil-contaminated soil.</title>
        <authorList>
            <person name="Wang L."/>
            <person name="Chen L."/>
        </authorList>
    </citation>
    <scope>NUCLEOTIDE SEQUENCE [LARGE SCALE GENOMIC DNA]</scope>
    <source>
        <strain evidence="1 2">FW-11</strain>
    </source>
</reference>
<evidence type="ECO:0000313" key="1">
    <source>
        <dbReference type="EMBL" id="PTQ10256.1"/>
    </source>
</evidence>
<protein>
    <submittedName>
        <fullName evidence="1">Uncharacterized protein</fullName>
    </submittedName>
</protein>
<dbReference type="AlphaFoldDB" id="A0A2T5FWV6"/>
<dbReference type="Proteomes" id="UP000244162">
    <property type="component" value="Unassembled WGS sequence"/>
</dbReference>
<comment type="caution">
    <text evidence="1">The sequence shown here is derived from an EMBL/GenBank/DDBJ whole genome shotgun (WGS) entry which is preliminary data.</text>
</comment>
<proteinExistence type="predicted"/>